<reference evidence="3" key="1">
    <citation type="journal article" date="2021" name="Open Biol.">
        <title>Shared evolutionary footprints suggest mitochondrial oxidative damage underlies multiple complex I losses in fungi.</title>
        <authorList>
            <person name="Schikora-Tamarit M.A."/>
            <person name="Marcet-Houben M."/>
            <person name="Nosek J."/>
            <person name="Gabaldon T."/>
        </authorList>
    </citation>
    <scope>NUCLEOTIDE SEQUENCE</scope>
    <source>
        <strain evidence="3">CBS2887</strain>
    </source>
</reference>
<dbReference type="AlphaFoldDB" id="A0A9P8TPI9"/>
<dbReference type="Proteomes" id="UP000774326">
    <property type="component" value="Unassembled WGS sequence"/>
</dbReference>
<sequence>MGLSDYLSSIKSETVANKSRIFQFAIGVIILAISGTLTANQSSLSSLVKELNTATTSNIVTTTTSAATTTTSLAALSDSTSSLSFKKLLSSNALSLATSSLTLASHTILSYLPSMLSTGSDSGAGQTSARLMSTVRAPYSFASAFATTAETTYATSVGTSEAVHFSLWLATFSTQLSKYGTWDCSNATQLYSQYGVTSGSSSDSLTDSLGLTTTTGEVNALTAEYQSEVNTLINELFNLTGQALTFSQWNTTALDTKDQLIIKMAQDCLLKKANIGVSFLGFLLFLASGTTVLTSAIKLSNLASNNQISERDLEKAEDEHNLREHQKQESTEESEGTIEGKIPRRVDSYQDDIPLDDELKRKCKQGVLGRNARLSYSRAIIFPTLVRESAANNSP</sequence>
<evidence type="ECO:0000313" key="3">
    <source>
        <dbReference type="EMBL" id="KAH3687213.1"/>
    </source>
</evidence>
<evidence type="ECO:0000313" key="4">
    <source>
        <dbReference type="Proteomes" id="UP000774326"/>
    </source>
</evidence>
<comment type="caution">
    <text evidence="3">The sequence shown here is derived from an EMBL/GenBank/DDBJ whole genome shotgun (WGS) entry which is preliminary data.</text>
</comment>
<feature type="region of interest" description="Disordered" evidence="1">
    <location>
        <begin position="309"/>
        <end position="343"/>
    </location>
</feature>
<feature type="compositionally biased region" description="Basic and acidic residues" evidence="1">
    <location>
        <begin position="309"/>
        <end position="330"/>
    </location>
</feature>
<keyword evidence="2" id="KW-0472">Membrane</keyword>
<dbReference type="OrthoDB" id="3981277at2759"/>
<reference evidence="3" key="2">
    <citation type="submission" date="2021-01" db="EMBL/GenBank/DDBJ databases">
        <authorList>
            <person name="Schikora-Tamarit M.A."/>
        </authorList>
    </citation>
    <scope>NUCLEOTIDE SEQUENCE</scope>
    <source>
        <strain evidence="3">CBS2887</strain>
    </source>
</reference>
<proteinExistence type="predicted"/>
<gene>
    <name evidence="3" type="ORF">WICPIJ_001808</name>
</gene>
<evidence type="ECO:0000256" key="1">
    <source>
        <dbReference type="SAM" id="MobiDB-lite"/>
    </source>
</evidence>
<dbReference type="EMBL" id="JAEUBG010000928">
    <property type="protein sequence ID" value="KAH3687213.1"/>
    <property type="molecule type" value="Genomic_DNA"/>
</dbReference>
<organism evidence="3 4">
    <name type="scientific">Wickerhamomyces pijperi</name>
    <name type="common">Yeast</name>
    <name type="synonym">Pichia pijperi</name>
    <dbReference type="NCBI Taxonomy" id="599730"/>
    <lineage>
        <taxon>Eukaryota</taxon>
        <taxon>Fungi</taxon>
        <taxon>Dikarya</taxon>
        <taxon>Ascomycota</taxon>
        <taxon>Saccharomycotina</taxon>
        <taxon>Saccharomycetes</taxon>
        <taxon>Phaffomycetales</taxon>
        <taxon>Wickerhamomycetaceae</taxon>
        <taxon>Wickerhamomyces</taxon>
    </lineage>
</organism>
<evidence type="ECO:0000256" key="2">
    <source>
        <dbReference type="SAM" id="Phobius"/>
    </source>
</evidence>
<feature type="transmembrane region" description="Helical" evidence="2">
    <location>
        <begin position="273"/>
        <end position="297"/>
    </location>
</feature>
<feature type="transmembrane region" description="Helical" evidence="2">
    <location>
        <begin position="21"/>
        <end position="39"/>
    </location>
</feature>
<accession>A0A9P8TPI9</accession>
<keyword evidence="2" id="KW-1133">Transmembrane helix</keyword>
<name>A0A9P8TPI9_WICPI</name>
<keyword evidence="2" id="KW-0812">Transmembrane</keyword>
<keyword evidence="4" id="KW-1185">Reference proteome</keyword>
<protein>
    <submittedName>
        <fullName evidence="3">Uncharacterized protein</fullName>
    </submittedName>
</protein>